<dbReference type="FunFam" id="3.40.50.10990:FF:000001">
    <property type="entry name" value="Riboflavin biosynthesis protein RibBA"/>
    <property type="match status" value="1"/>
</dbReference>
<sequence length="401" mass="43961">MTTLKEKMTTAIAALQAGKLILVADDEDREAEGDLVGIAEFATQASVNLMTTAGRGLICVPMTAEHAKKLQLPLMTIQNTEHFQTAFTISVDETHTSTGISAEERAITIKQLADLAAQPADFERPGHIFPLIAKNGGVLVRPGHTEAAVDLARLAGAASDTAYICETLAPTGEMRRWKDLQDLERELQVPLITINELISYRYLINDDVVHADVTVKLPTQTGLFTLTDYESVADQRLQLSLKSVTPSTGIPLVRLHSECFTGDVLGSKRCDCGQQLTAAMAKIATEGGYVLYLRQEGRGIGLKAKLQAYQLQEQGFDTVEANEHLGFAPDERDYGIAAAMLHAQGVHQVRLLTNNPDKVASLERYGIDVVERVSLEMPIYDEDRAYLKTKQAKFHHALHIN</sequence>
<evidence type="ECO:0000256" key="4">
    <source>
        <dbReference type="ARBA" id="ARBA00004904"/>
    </source>
</evidence>
<comment type="function">
    <text evidence="12 14">Catalyzes the conversion of GTP to 2,5-diamino-6-ribosylamino-4(3H)-pyrimidinone 5'-phosphate (DARP), formate and pyrophosphate.</text>
</comment>
<feature type="binding site" evidence="14">
    <location>
        <position position="318"/>
    </location>
    <ligand>
        <name>GTP</name>
        <dbReference type="ChEBI" id="CHEBI:37565"/>
    </ligand>
</feature>
<dbReference type="GO" id="GO:0009231">
    <property type="term" value="P:riboflavin biosynthetic process"/>
    <property type="evidence" value="ECO:0007669"/>
    <property type="project" value="UniProtKB-UniRule"/>
</dbReference>
<comment type="catalytic activity">
    <reaction evidence="1">
        <text>D-ribulose 5-phosphate = (2S)-2-hydroxy-3-oxobutyl phosphate + formate + H(+)</text>
        <dbReference type="Rhea" id="RHEA:18457"/>
        <dbReference type="ChEBI" id="CHEBI:15378"/>
        <dbReference type="ChEBI" id="CHEBI:15740"/>
        <dbReference type="ChEBI" id="CHEBI:58121"/>
        <dbReference type="ChEBI" id="CHEBI:58830"/>
        <dbReference type="EC" id="4.1.99.12"/>
    </reaction>
</comment>
<dbReference type="InterPro" id="IPR000926">
    <property type="entry name" value="RibA"/>
</dbReference>
<evidence type="ECO:0000256" key="12">
    <source>
        <dbReference type="ARBA" id="ARBA00043932"/>
    </source>
</evidence>
<dbReference type="InterPro" id="IPR032677">
    <property type="entry name" value="GTP_cyclohydro_II"/>
</dbReference>
<dbReference type="GO" id="GO:0008686">
    <property type="term" value="F:3,4-dihydroxy-2-butanone-4-phosphate synthase activity"/>
    <property type="evidence" value="ECO:0007669"/>
    <property type="project" value="UniProtKB-EC"/>
</dbReference>
<dbReference type="Proteomes" id="UP000051139">
    <property type="component" value="Unassembled WGS sequence"/>
</dbReference>
<dbReference type="InterPro" id="IPR017945">
    <property type="entry name" value="DHBP_synth_RibB-like_a/b_dom"/>
</dbReference>
<dbReference type="STRING" id="348151.IV55_GL000187"/>
<dbReference type="GO" id="GO:0008270">
    <property type="term" value="F:zinc ion binding"/>
    <property type="evidence" value="ECO:0007669"/>
    <property type="project" value="UniProtKB-UniRule"/>
</dbReference>
<comment type="function">
    <text evidence="2">Catalyzes the conversion of D-ribulose 5-phosphate to formate and 3,4-dihydroxy-2-butanone 4-phosphate.</text>
</comment>
<dbReference type="EMBL" id="BJUD01000034">
    <property type="protein sequence ID" value="GEK29142.1"/>
    <property type="molecule type" value="Genomic_DNA"/>
</dbReference>
<evidence type="ECO:0000313" key="17">
    <source>
        <dbReference type="EMBL" id="KRN97259.1"/>
    </source>
</evidence>
<dbReference type="PANTHER" id="PTHR21327">
    <property type="entry name" value="GTP CYCLOHYDROLASE II-RELATED"/>
    <property type="match status" value="1"/>
</dbReference>
<feature type="binding site" evidence="14">
    <location>
        <position position="353"/>
    </location>
    <ligand>
        <name>GTP</name>
        <dbReference type="ChEBI" id="CHEBI:37565"/>
    </ligand>
</feature>
<evidence type="ECO:0000256" key="6">
    <source>
        <dbReference type="ARBA" id="ARBA00022619"/>
    </source>
</evidence>
<evidence type="ECO:0000256" key="1">
    <source>
        <dbReference type="ARBA" id="ARBA00000141"/>
    </source>
</evidence>
<dbReference type="RefSeq" id="WP_057808520.1">
    <property type="nucleotide sequence ID" value="NZ_BJUD01000034.1"/>
</dbReference>
<feature type="binding site" evidence="14">
    <location>
        <begin position="254"/>
        <end position="258"/>
    </location>
    <ligand>
        <name>GTP</name>
        <dbReference type="ChEBI" id="CHEBI:37565"/>
    </ligand>
</feature>
<comment type="caution">
    <text evidence="17">The sequence shown here is derived from an EMBL/GenBank/DDBJ whole genome shotgun (WGS) entry which is preliminary data.</text>
</comment>
<dbReference type="PIRSF" id="PIRSF001259">
    <property type="entry name" value="RibA"/>
    <property type="match status" value="1"/>
</dbReference>
<organism evidence="17 18">
    <name type="scientific">Furfurilactobacillus siliginis</name>
    <dbReference type="NCBI Taxonomy" id="348151"/>
    <lineage>
        <taxon>Bacteria</taxon>
        <taxon>Bacillati</taxon>
        <taxon>Bacillota</taxon>
        <taxon>Bacilli</taxon>
        <taxon>Lactobacillales</taxon>
        <taxon>Lactobacillaceae</taxon>
        <taxon>Furfurilactobacillus</taxon>
    </lineage>
</organism>
<dbReference type="InterPro" id="IPR036144">
    <property type="entry name" value="RibA-like_sf"/>
</dbReference>
<dbReference type="EC" id="3.5.4.25" evidence="14"/>
<feature type="binding site" evidence="14">
    <location>
        <position position="272"/>
    </location>
    <ligand>
        <name>Zn(2+)</name>
        <dbReference type="ChEBI" id="CHEBI:29105"/>
        <note>catalytic</note>
    </ligand>
</feature>
<evidence type="ECO:0000256" key="11">
    <source>
        <dbReference type="ARBA" id="ARBA00023134"/>
    </source>
</evidence>
<dbReference type="SUPFAM" id="SSF142695">
    <property type="entry name" value="RibA-like"/>
    <property type="match status" value="1"/>
</dbReference>
<evidence type="ECO:0000256" key="8">
    <source>
        <dbReference type="ARBA" id="ARBA00022741"/>
    </source>
</evidence>
<dbReference type="NCBIfam" id="NF001591">
    <property type="entry name" value="PRK00393.1"/>
    <property type="match status" value="1"/>
</dbReference>
<evidence type="ECO:0000256" key="9">
    <source>
        <dbReference type="ARBA" id="ARBA00022801"/>
    </source>
</evidence>
<evidence type="ECO:0000256" key="5">
    <source>
        <dbReference type="ARBA" id="ARBA00005520"/>
    </source>
</evidence>
<feature type="active site" description="Nucleophile" evidence="14">
    <location>
        <position position="332"/>
    </location>
</feature>
<feature type="active site" description="Proton acceptor" evidence="14">
    <location>
        <position position="330"/>
    </location>
</feature>
<dbReference type="Pfam" id="PF00926">
    <property type="entry name" value="DHBP_synthase"/>
    <property type="match status" value="1"/>
</dbReference>
<evidence type="ECO:0000259" key="15">
    <source>
        <dbReference type="Pfam" id="PF00925"/>
    </source>
</evidence>
<keyword evidence="18" id="KW-1185">Reference proteome</keyword>
<comment type="cofactor">
    <cofactor evidence="14">
        <name>Zn(2+)</name>
        <dbReference type="ChEBI" id="CHEBI:29105"/>
    </cofactor>
    <text evidence="14">Binds 1 zinc ion per subunit.</text>
</comment>
<dbReference type="GO" id="GO:0005525">
    <property type="term" value="F:GTP binding"/>
    <property type="evidence" value="ECO:0007669"/>
    <property type="project" value="UniProtKB-KW"/>
</dbReference>
<evidence type="ECO:0000256" key="7">
    <source>
        <dbReference type="ARBA" id="ARBA00022723"/>
    </source>
</evidence>
<reference evidence="17 18" key="1">
    <citation type="journal article" date="2015" name="Genome Announc.">
        <title>Expanding the biotechnology potential of lactobacilli through comparative genomics of 213 strains and associated genera.</title>
        <authorList>
            <person name="Sun Z."/>
            <person name="Harris H.M."/>
            <person name="McCann A."/>
            <person name="Guo C."/>
            <person name="Argimon S."/>
            <person name="Zhang W."/>
            <person name="Yang X."/>
            <person name="Jeffery I.B."/>
            <person name="Cooney J.C."/>
            <person name="Kagawa T.F."/>
            <person name="Liu W."/>
            <person name="Song Y."/>
            <person name="Salvetti E."/>
            <person name="Wrobel A."/>
            <person name="Rasinkangas P."/>
            <person name="Parkhill J."/>
            <person name="Rea M.C."/>
            <person name="O'Sullivan O."/>
            <person name="Ritari J."/>
            <person name="Douillard F.P."/>
            <person name="Paul Ross R."/>
            <person name="Yang R."/>
            <person name="Briner A.E."/>
            <person name="Felis G.E."/>
            <person name="de Vos W.M."/>
            <person name="Barrangou R."/>
            <person name="Klaenhammer T.R."/>
            <person name="Caufield P.W."/>
            <person name="Cui Y."/>
            <person name="Zhang H."/>
            <person name="O'Toole P.W."/>
        </authorList>
    </citation>
    <scope>NUCLEOTIDE SEQUENCE [LARGE SCALE GENOMIC DNA]</scope>
    <source>
        <strain evidence="17 18">DSM 22696</strain>
    </source>
</reference>
<comment type="similarity">
    <text evidence="5">In the N-terminal section; belongs to the DHBP synthase family.</text>
</comment>
<dbReference type="PANTHER" id="PTHR21327:SF18">
    <property type="entry name" value="3,4-DIHYDROXY-2-BUTANONE 4-PHOSPHATE SYNTHASE"/>
    <property type="match status" value="1"/>
</dbReference>
<dbReference type="InterPro" id="IPR000422">
    <property type="entry name" value="DHBP_synthase_RibB"/>
</dbReference>
<dbReference type="GO" id="GO:0005829">
    <property type="term" value="C:cytosol"/>
    <property type="evidence" value="ECO:0007669"/>
    <property type="project" value="TreeGrafter"/>
</dbReference>
<evidence type="ECO:0000313" key="18">
    <source>
        <dbReference type="Proteomes" id="UP000051139"/>
    </source>
</evidence>
<feature type="binding site" evidence="14">
    <location>
        <begin position="296"/>
        <end position="298"/>
    </location>
    <ligand>
        <name>GTP</name>
        <dbReference type="ChEBI" id="CHEBI:37565"/>
    </ligand>
</feature>
<dbReference type="Gene3D" id="3.40.50.10990">
    <property type="entry name" value="GTP cyclohydrolase II"/>
    <property type="match status" value="1"/>
</dbReference>
<comment type="pathway">
    <text evidence="4">Cofactor biosynthesis; riboflavin biosynthesis; 2-hydroxy-3-oxobutyl phosphate from D-ribulose 5-phosphate: step 1/1.</text>
</comment>
<evidence type="ECO:0000256" key="3">
    <source>
        <dbReference type="ARBA" id="ARBA00004853"/>
    </source>
</evidence>
<dbReference type="NCBIfam" id="TIGR00506">
    <property type="entry name" value="ribB"/>
    <property type="match status" value="1"/>
</dbReference>
<comment type="similarity">
    <text evidence="14">Belongs to the GTP cyclohydrolase II family.</text>
</comment>
<dbReference type="NCBIfam" id="TIGR00505">
    <property type="entry name" value="ribA"/>
    <property type="match status" value="1"/>
</dbReference>
<keyword evidence="8 14" id="KW-0547">Nucleotide-binding</keyword>
<comment type="catalytic activity">
    <reaction evidence="13 14">
        <text>GTP + 4 H2O = 2,5-diamino-6-hydroxy-4-(5-phosphoribosylamino)-pyrimidine + formate + 2 phosphate + 3 H(+)</text>
        <dbReference type="Rhea" id="RHEA:23704"/>
        <dbReference type="ChEBI" id="CHEBI:15377"/>
        <dbReference type="ChEBI" id="CHEBI:15378"/>
        <dbReference type="ChEBI" id="CHEBI:15740"/>
        <dbReference type="ChEBI" id="CHEBI:37565"/>
        <dbReference type="ChEBI" id="CHEBI:43474"/>
        <dbReference type="ChEBI" id="CHEBI:58614"/>
        <dbReference type="EC" id="3.5.4.25"/>
    </reaction>
</comment>
<feature type="binding site" evidence="14">
    <location>
        <position position="358"/>
    </location>
    <ligand>
        <name>GTP</name>
        <dbReference type="ChEBI" id="CHEBI:37565"/>
    </ligand>
</feature>
<dbReference type="OrthoDB" id="9793111at2"/>
<dbReference type="Pfam" id="PF00925">
    <property type="entry name" value="GTP_cyclohydro2"/>
    <property type="match status" value="1"/>
</dbReference>
<reference evidence="16 19" key="2">
    <citation type="submission" date="2019-07" db="EMBL/GenBank/DDBJ databases">
        <title>Whole genome shotgun sequence of Lactobacillus siliginis NBRC 101315.</title>
        <authorList>
            <person name="Hosoyama A."/>
            <person name="Uohara A."/>
            <person name="Ohji S."/>
            <person name="Ichikawa N."/>
        </authorList>
    </citation>
    <scope>NUCLEOTIDE SEQUENCE [LARGE SCALE GENOMIC DNA]</scope>
    <source>
        <strain evidence="16 19">NBRC 101315</strain>
    </source>
</reference>
<evidence type="ECO:0000256" key="10">
    <source>
        <dbReference type="ARBA" id="ARBA00022833"/>
    </source>
</evidence>
<comment type="pathway">
    <text evidence="3 14">Cofactor biosynthesis; riboflavin biosynthesis; 5-amino-6-(D-ribitylamino)uracil from GTP: step 1/4.</text>
</comment>
<dbReference type="AlphaFoldDB" id="A0A0R2L6C0"/>
<dbReference type="SUPFAM" id="SSF55821">
    <property type="entry name" value="YrdC/RibB"/>
    <property type="match status" value="1"/>
</dbReference>
<feature type="binding site" evidence="14">
    <location>
        <position position="275"/>
    </location>
    <ligand>
        <name>GTP</name>
        <dbReference type="ChEBI" id="CHEBI:37565"/>
    </ligand>
</feature>
<keyword evidence="6 14" id="KW-0686">Riboflavin biosynthesis</keyword>
<accession>A0A0R2L6C0</accession>
<dbReference type="GO" id="GO:0003935">
    <property type="term" value="F:GTP cyclohydrolase II activity"/>
    <property type="evidence" value="ECO:0007669"/>
    <property type="project" value="UniProtKB-UniRule"/>
</dbReference>
<dbReference type="Proteomes" id="UP000321429">
    <property type="component" value="Unassembled WGS sequence"/>
</dbReference>
<protein>
    <recommendedName>
        <fullName evidence="14">GTP cyclohydrolase-2</fullName>
        <ecNumber evidence="14">3.5.4.25</ecNumber>
    </recommendedName>
    <alternativeName>
        <fullName evidence="14">GTP cyclohydrolase II</fullName>
    </alternativeName>
</protein>
<proteinExistence type="inferred from homology"/>
<keyword evidence="9 14" id="KW-0378">Hydrolase</keyword>
<dbReference type="EMBL" id="JQCB01000001">
    <property type="protein sequence ID" value="KRN97259.1"/>
    <property type="molecule type" value="Genomic_DNA"/>
</dbReference>
<evidence type="ECO:0000256" key="14">
    <source>
        <dbReference type="HAMAP-Rule" id="MF_00179"/>
    </source>
</evidence>
<keyword evidence="11 14" id="KW-0342">GTP-binding</keyword>
<name>A0A0R2L6C0_9LACO</name>
<evidence type="ECO:0000313" key="16">
    <source>
        <dbReference type="EMBL" id="GEK29142.1"/>
    </source>
</evidence>
<evidence type="ECO:0000256" key="2">
    <source>
        <dbReference type="ARBA" id="ARBA00002284"/>
    </source>
</evidence>
<keyword evidence="10 14" id="KW-0862">Zinc</keyword>
<feature type="binding site" evidence="14">
    <location>
        <position position="270"/>
    </location>
    <ligand>
        <name>Zn(2+)</name>
        <dbReference type="ChEBI" id="CHEBI:29105"/>
        <note>catalytic</note>
    </ligand>
</feature>
<dbReference type="HAMAP" id="MF_00179">
    <property type="entry name" value="RibA"/>
    <property type="match status" value="1"/>
</dbReference>
<evidence type="ECO:0000256" key="13">
    <source>
        <dbReference type="ARBA" id="ARBA00049295"/>
    </source>
</evidence>
<feature type="binding site" evidence="14">
    <location>
        <position position="259"/>
    </location>
    <ligand>
        <name>Zn(2+)</name>
        <dbReference type="ChEBI" id="CHEBI:29105"/>
        <note>catalytic</note>
    </ligand>
</feature>
<dbReference type="CDD" id="cd00641">
    <property type="entry name" value="GTP_cyclohydro2"/>
    <property type="match status" value="1"/>
</dbReference>
<dbReference type="UniPathway" id="UPA00275">
    <property type="reaction ID" value="UER00399"/>
</dbReference>
<dbReference type="Gene3D" id="3.90.870.10">
    <property type="entry name" value="DHBP synthase"/>
    <property type="match status" value="1"/>
</dbReference>
<keyword evidence="7 14" id="KW-0479">Metal-binding</keyword>
<gene>
    <name evidence="14 16" type="primary">ribA</name>
    <name evidence="17" type="ORF">IV55_GL000187</name>
    <name evidence="16" type="ORF">LSI01_14530</name>
</gene>
<feature type="domain" description="GTP cyclohydrolase II" evidence="15">
    <location>
        <begin position="214"/>
        <end position="373"/>
    </location>
</feature>
<dbReference type="PATRIC" id="fig|348151.3.peg.190"/>
<evidence type="ECO:0000313" key="19">
    <source>
        <dbReference type="Proteomes" id="UP000321429"/>
    </source>
</evidence>